<dbReference type="AlphaFoldDB" id="A0A914L713"/>
<keyword evidence="1" id="KW-1185">Reference proteome</keyword>
<organism evidence="1 2">
    <name type="scientific">Meloidogyne incognita</name>
    <name type="common">Southern root-knot nematode worm</name>
    <name type="synonym">Oxyuris incognita</name>
    <dbReference type="NCBI Taxonomy" id="6306"/>
    <lineage>
        <taxon>Eukaryota</taxon>
        <taxon>Metazoa</taxon>
        <taxon>Ecdysozoa</taxon>
        <taxon>Nematoda</taxon>
        <taxon>Chromadorea</taxon>
        <taxon>Rhabditida</taxon>
        <taxon>Tylenchina</taxon>
        <taxon>Tylenchomorpha</taxon>
        <taxon>Tylenchoidea</taxon>
        <taxon>Meloidogynidae</taxon>
        <taxon>Meloidogyninae</taxon>
        <taxon>Meloidogyne</taxon>
        <taxon>Meloidogyne incognita group</taxon>
    </lineage>
</organism>
<dbReference type="Proteomes" id="UP000887563">
    <property type="component" value="Unplaced"/>
</dbReference>
<dbReference type="WBParaSite" id="Minc3s00254g08700">
    <property type="protein sequence ID" value="Minc3s00254g08700"/>
    <property type="gene ID" value="Minc3s00254g08700"/>
</dbReference>
<reference evidence="2" key="1">
    <citation type="submission" date="2022-11" db="UniProtKB">
        <authorList>
            <consortium name="WormBaseParasite"/>
        </authorList>
    </citation>
    <scope>IDENTIFICATION</scope>
</reference>
<evidence type="ECO:0000313" key="1">
    <source>
        <dbReference type="Proteomes" id="UP000887563"/>
    </source>
</evidence>
<evidence type="ECO:0000313" key="2">
    <source>
        <dbReference type="WBParaSite" id="Minc3s00254g08700"/>
    </source>
</evidence>
<accession>A0A914L713</accession>
<protein>
    <submittedName>
        <fullName evidence="2">Candidate secreted effector</fullName>
    </submittedName>
</protein>
<proteinExistence type="predicted"/>
<sequence length="123" mass="12394">MRSDSCTSLPFGTLFAGTADTIVNFLDYVGTGSWITSGCCSHVPLVPLSFEEIVGTEVGVDGDIGINDITSEPATGGGVVGGVGLGAEDFLPPTSAILPNPLPFFDVFVALVVFPGVGLSGDG</sequence>
<name>A0A914L713_MELIC</name>